<evidence type="ECO:0000256" key="1">
    <source>
        <dbReference type="SAM" id="Phobius"/>
    </source>
</evidence>
<dbReference type="PANTHER" id="PTHR33640">
    <property type="entry name" value="TRANSMEMBRANE PROTEIN"/>
    <property type="match status" value="1"/>
</dbReference>
<name>A0AAN8Y605_SOLBU</name>
<keyword evidence="1" id="KW-0472">Membrane</keyword>
<feature type="transmembrane region" description="Helical" evidence="1">
    <location>
        <begin position="21"/>
        <end position="44"/>
    </location>
</feature>
<evidence type="ECO:0000313" key="2">
    <source>
        <dbReference type="EMBL" id="KAK6778108.1"/>
    </source>
</evidence>
<protein>
    <submittedName>
        <fullName evidence="2">Uncharacterized protein</fullName>
    </submittedName>
</protein>
<dbReference type="AlphaFoldDB" id="A0AAN8Y605"/>
<dbReference type="Proteomes" id="UP001371456">
    <property type="component" value="Unassembled WGS sequence"/>
</dbReference>
<keyword evidence="1" id="KW-0812">Transmembrane</keyword>
<dbReference type="EMBL" id="JBANQN010000010">
    <property type="protein sequence ID" value="KAK6778108.1"/>
    <property type="molecule type" value="Genomic_DNA"/>
</dbReference>
<proteinExistence type="predicted"/>
<gene>
    <name evidence="2" type="ORF">RDI58_024826</name>
</gene>
<keyword evidence="1" id="KW-1133">Transmembrane helix</keyword>
<feature type="transmembrane region" description="Helical" evidence="1">
    <location>
        <begin position="56"/>
        <end position="76"/>
    </location>
</feature>
<accession>A0AAN8Y605</accession>
<sequence length="179" mass="20870">MDSFKIKVKKNNVILRYKKRITSLFHFIEVCTFFFIISTLLPSARYYFNGRLHTTFINPLFVFLLGNGIVVILFLLKSCQSSSKDDSTFLDYNARVIPSSGQVKRKMYRSQSEKLMNKPKNDDKVLRRSATIPCGRYDEKSTKEMTGEEFRCIVEAFIAKQQRFLREEEFSAVVSTETI</sequence>
<comment type="caution">
    <text evidence="2">The sequence shown here is derived from an EMBL/GenBank/DDBJ whole genome shotgun (WGS) entry which is preliminary data.</text>
</comment>
<organism evidence="2 3">
    <name type="scientific">Solanum bulbocastanum</name>
    <name type="common">Wild potato</name>
    <dbReference type="NCBI Taxonomy" id="147425"/>
    <lineage>
        <taxon>Eukaryota</taxon>
        <taxon>Viridiplantae</taxon>
        <taxon>Streptophyta</taxon>
        <taxon>Embryophyta</taxon>
        <taxon>Tracheophyta</taxon>
        <taxon>Spermatophyta</taxon>
        <taxon>Magnoliopsida</taxon>
        <taxon>eudicotyledons</taxon>
        <taxon>Gunneridae</taxon>
        <taxon>Pentapetalae</taxon>
        <taxon>asterids</taxon>
        <taxon>lamiids</taxon>
        <taxon>Solanales</taxon>
        <taxon>Solanaceae</taxon>
        <taxon>Solanoideae</taxon>
        <taxon>Solaneae</taxon>
        <taxon>Solanum</taxon>
    </lineage>
</organism>
<keyword evidence="3" id="KW-1185">Reference proteome</keyword>
<evidence type="ECO:0000313" key="3">
    <source>
        <dbReference type="Proteomes" id="UP001371456"/>
    </source>
</evidence>
<reference evidence="2 3" key="1">
    <citation type="submission" date="2024-02" db="EMBL/GenBank/DDBJ databases">
        <title>de novo genome assembly of Solanum bulbocastanum strain 11H21.</title>
        <authorList>
            <person name="Hosaka A.J."/>
        </authorList>
    </citation>
    <scope>NUCLEOTIDE SEQUENCE [LARGE SCALE GENOMIC DNA]</scope>
    <source>
        <tissue evidence="2">Young leaves</tissue>
    </source>
</reference>
<dbReference type="PANTHER" id="PTHR33640:SF8">
    <property type="entry name" value="TRANSMEMBRANE PROTEIN"/>
    <property type="match status" value="1"/>
</dbReference>